<gene>
    <name evidence="1" type="ORF">METZ01_LOCUS339569</name>
</gene>
<reference evidence="1" key="1">
    <citation type="submission" date="2018-05" db="EMBL/GenBank/DDBJ databases">
        <authorList>
            <person name="Lanie J.A."/>
            <person name="Ng W.-L."/>
            <person name="Kazmierczak K.M."/>
            <person name="Andrzejewski T.M."/>
            <person name="Davidsen T.M."/>
            <person name="Wayne K.J."/>
            <person name="Tettelin H."/>
            <person name="Glass J.I."/>
            <person name="Rusch D."/>
            <person name="Podicherti R."/>
            <person name="Tsui H.-C.T."/>
            <person name="Winkler M.E."/>
        </authorList>
    </citation>
    <scope>NUCLEOTIDE SEQUENCE</scope>
</reference>
<sequence>MSSIPKVYHNPECSKSRATLQLLREREQEIKIIEYLRTPPTVEELDHILCQLDREPIEVIREKEDRFSEL</sequence>
<name>A0A382QP68_9ZZZZ</name>
<dbReference type="InterPro" id="IPR036249">
    <property type="entry name" value="Thioredoxin-like_sf"/>
</dbReference>
<dbReference type="InterPro" id="IPR006660">
    <property type="entry name" value="Arsenate_reductase-like"/>
</dbReference>
<evidence type="ECO:0008006" key="2">
    <source>
        <dbReference type="Google" id="ProtNLM"/>
    </source>
</evidence>
<dbReference type="EMBL" id="UINC01115581">
    <property type="protein sequence ID" value="SVC86715.1"/>
    <property type="molecule type" value="Genomic_DNA"/>
</dbReference>
<evidence type="ECO:0000313" key="1">
    <source>
        <dbReference type="EMBL" id="SVC86715.1"/>
    </source>
</evidence>
<dbReference type="SUPFAM" id="SSF52833">
    <property type="entry name" value="Thioredoxin-like"/>
    <property type="match status" value="1"/>
</dbReference>
<organism evidence="1">
    <name type="scientific">marine metagenome</name>
    <dbReference type="NCBI Taxonomy" id="408172"/>
    <lineage>
        <taxon>unclassified sequences</taxon>
        <taxon>metagenomes</taxon>
        <taxon>ecological metagenomes</taxon>
    </lineage>
</organism>
<accession>A0A382QP68</accession>
<feature type="non-terminal residue" evidence="1">
    <location>
        <position position="70"/>
    </location>
</feature>
<protein>
    <recommendedName>
        <fullName evidence="2">Arsenate reductase (Glutaredoxin)</fullName>
    </recommendedName>
</protein>
<dbReference type="AlphaFoldDB" id="A0A382QP68"/>
<dbReference type="Gene3D" id="3.40.30.10">
    <property type="entry name" value="Glutaredoxin"/>
    <property type="match status" value="1"/>
</dbReference>
<dbReference type="PANTHER" id="PTHR30041:SF4">
    <property type="entry name" value="ARSENATE REDUCTASE"/>
    <property type="match status" value="1"/>
</dbReference>
<dbReference type="PROSITE" id="PS51353">
    <property type="entry name" value="ARSC"/>
    <property type="match status" value="1"/>
</dbReference>
<dbReference type="PANTHER" id="PTHR30041">
    <property type="entry name" value="ARSENATE REDUCTASE"/>
    <property type="match status" value="1"/>
</dbReference>
<proteinExistence type="predicted"/>